<organism evidence="7 8">
    <name type="scientific">Clavelina lepadiformis</name>
    <name type="common">Light-bulb sea squirt</name>
    <name type="synonym">Ascidia lepadiformis</name>
    <dbReference type="NCBI Taxonomy" id="159417"/>
    <lineage>
        <taxon>Eukaryota</taxon>
        <taxon>Metazoa</taxon>
        <taxon>Chordata</taxon>
        <taxon>Tunicata</taxon>
        <taxon>Ascidiacea</taxon>
        <taxon>Aplousobranchia</taxon>
        <taxon>Clavelinidae</taxon>
        <taxon>Clavelina</taxon>
    </lineage>
</organism>
<proteinExistence type="predicted"/>
<keyword evidence="8" id="KW-1185">Reference proteome</keyword>
<comment type="caution">
    <text evidence="7">The sequence shown here is derived from an EMBL/GenBank/DDBJ whole genome shotgun (WGS) entry which is preliminary data.</text>
</comment>
<feature type="compositionally biased region" description="Polar residues" evidence="5">
    <location>
        <begin position="75"/>
        <end position="85"/>
    </location>
</feature>
<dbReference type="SUPFAM" id="SSF90229">
    <property type="entry name" value="CCCH zinc finger"/>
    <property type="match status" value="1"/>
</dbReference>
<evidence type="ECO:0000256" key="5">
    <source>
        <dbReference type="SAM" id="MobiDB-lite"/>
    </source>
</evidence>
<reference evidence="7 8" key="1">
    <citation type="submission" date="2024-02" db="EMBL/GenBank/DDBJ databases">
        <authorList>
            <person name="Daric V."/>
            <person name="Darras S."/>
        </authorList>
    </citation>
    <scope>NUCLEOTIDE SEQUENCE [LARGE SCALE GENOMIC DNA]</scope>
</reference>
<feature type="zinc finger region" description="C3H1-type" evidence="4">
    <location>
        <begin position="327"/>
        <end position="354"/>
    </location>
</feature>
<feature type="domain" description="C3H1-type" evidence="6">
    <location>
        <begin position="327"/>
        <end position="354"/>
    </location>
</feature>
<keyword evidence="1 4" id="KW-0479">Metal-binding</keyword>
<evidence type="ECO:0000313" key="8">
    <source>
        <dbReference type="Proteomes" id="UP001642483"/>
    </source>
</evidence>
<dbReference type="Proteomes" id="UP001642483">
    <property type="component" value="Unassembled WGS sequence"/>
</dbReference>
<dbReference type="Pfam" id="PF00642">
    <property type="entry name" value="zf-CCCH"/>
    <property type="match status" value="1"/>
</dbReference>
<name>A0ABP0FLT3_CLALP</name>
<dbReference type="EMBL" id="CAWYQH010000057">
    <property type="protein sequence ID" value="CAK8679322.1"/>
    <property type="molecule type" value="Genomic_DNA"/>
</dbReference>
<feature type="compositionally biased region" description="Polar residues" evidence="5">
    <location>
        <begin position="47"/>
        <end position="59"/>
    </location>
</feature>
<feature type="region of interest" description="Disordered" evidence="5">
    <location>
        <begin position="29"/>
        <end position="123"/>
    </location>
</feature>
<evidence type="ECO:0000256" key="3">
    <source>
        <dbReference type="ARBA" id="ARBA00022833"/>
    </source>
</evidence>
<evidence type="ECO:0000256" key="1">
    <source>
        <dbReference type="ARBA" id="ARBA00022723"/>
    </source>
</evidence>
<protein>
    <recommendedName>
        <fullName evidence="6">C3H1-type domain-containing protein</fullName>
    </recommendedName>
</protein>
<dbReference type="InterPro" id="IPR036855">
    <property type="entry name" value="Znf_CCCH_sf"/>
</dbReference>
<dbReference type="Gene3D" id="4.10.1000.10">
    <property type="entry name" value="Zinc finger, CCCH-type"/>
    <property type="match status" value="1"/>
</dbReference>
<keyword evidence="2 4" id="KW-0863">Zinc-finger</keyword>
<feature type="compositionally biased region" description="Basic and acidic residues" evidence="5">
    <location>
        <begin position="32"/>
        <end position="42"/>
    </location>
</feature>
<dbReference type="SMART" id="SM00356">
    <property type="entry name" value="ZnF_C3H1"/>
    <property type="match status" value="1"/>
</dbReference>
<gene>
    <name evidence="7" type="ORF">CVLEPA_LOCUS9570</name>
</gene>
<dbReference type="InterPro" id="IPR000571">
    <property type="entry name" value="Znf_CCCH"/>
</dbReference>
<dbReference type="PROSITE" id="PS50103">
    <property type="entry name" value="ZF_C3H1"/>
    <property type="match status" value="1"/>
</dbReference>
<accession>A0ABP0FLT3</accession>
<feature type="region of interest" description="Disordered" evidence="5">
    <location>
        <begin position="222"/>
        <end position="242"/>
    </location>
</feature>
<feature type="compositionally biased region" description="Low complexity" evidence="5">
    <location>
        <begin position="60"/>
        <end position="74"/>
    </location>
</feature>
<evidence type="ECO:0000256" key="4">
    <source>
        <dbReference type="PROSITE-ProRule" id="PRU00723"/>
    </source>
</evidence>
<sequence length="365" mass="41670">MSSLQGAVPRGKFSQDFLCPGWVRCQLTPESVGEKKRSRMETPEPQSPSTDLSSDFDNLSQSPGPQSSEPQSPSNDLSSDFVNLNQSPGPQTSQSSTDVTSVETPLNSSTWSFSSPSQFVKDSGIESTSANFDADIDKLLPRKYHDNGLCPIGPNSSQTSKDKTHCEAYFPLPIGSKRRHPLQKAFMTSESLEPSWKVPEGNPLARDLTDLALHFRHTERNSFNPFQGNMRTKNFSQTKTDPSQRLNFTKNLQLFNLPECHQCWNVTGRCSFCNWEKNDIRYEQDEFIAKRDSRFMKFFASPDDRPNEGRHRFVQYEQEEQKHNVENFKTEICKLWLKGHCHHGSVCHFAHGLKELWSKNDQLRQ</sequence>
<evidence type="ECO:0000313" key="7">
    <source>
        <dbReference type="EMBL" id="CAK8679322.1"/>
    </source>
</evidence>
<evidence type="ECO:0000259" key="6">
    <source>
        <dbReference type="PROSITE" id="PS50103"/>
    </source>
</evidence>
<feature type="compositionally biased region" description="Low complexity" evidence="5">
    <location>
        <begin position="86"/>
        <end position="117"/>
    </location>
</feature>
<evidence type="ECO:0000256" key="2">
    <source>
        <dbReference type="ARBA" id="ARBA00022771"/>
    </source>
</evidence>
<keyword evidence="3 4" id="KW-0862">Zinc</keyword>